<accession>A0ABP9X5U4</accession>
<dbReference type="Proteomes" id="UP001428290">
    <property type="component" value="Unassembled WGS sequence"/>
</dbReference>
<evidence type="ECO:0000313" key="2">
    <source>
        <dbReference type="EMBL" id="GAA5530734.1"/>
    </source>
</evidence>
<feature type="compositionally biased region" description="Pro residues" evidence="1">
    <location>
        <begin position="314"/>
        <end position="325"/>
    </location>
</feature>
<organism evidence="2 3">
    <name type="scientific">Herpetosiphon gulosus</name>
    <dbReference type="NCBI Taxonomy" id="1973496"/>
    <lineage>
        <taxon>Bacteria</taxon>
        <taxon>Bacillati</taxon>
        <taxon>Chloroflexota</taxon>
        <taxon>Chloroflexia</taxon>
        <taxon>Herpetosiphonales</taxon>
        <taxon>Herpetosiphonaceae</taxon>
        <taxon>Herpetosiphon</taxon>
    </lineage>
</organism>
<name>A0ABP9X5U4_9CHLR</name>
<sequence length="716" mass="78070">MTWRSLPSDNGFVSTITPSATTHTATTTALVAYTHLAVTSSGVLYGSFSRSTVTSGGLSNPWSAGVSRWTGTAWQIVYERVASGSSTAWIGGPLAIDSMGNVWVALHESVTNVADHEAVRLWVVAITPAGALPILRRLSDEVPINSAYSATFANTLTVFSTGQVLVGGITNGLSSATRTFGVQRGFLITLHSDGTVLEQHELQGSSNYEQWIIDLIEAAGDAVVTGMQSVGSNGVGFIGHATVFKPVLPNIPDFTTSYYQGRIAPRYNRKQGCLARMRGEQGLVILTYGSPRGPENTIPPLDNQGNPTYGAGLLPPPLEDQPPPASIADIETSVQDYIDGYISYQLCNTEFAGEIQIPAEPNLPIPNAKLVIGVGSSNSPLGGVVPRLNPGMTTNHARAWAQMVNRLRDYIQSNSYAGVRVAGAFDAEPAWWNVDVDGQPPYQQEDSLTSRTPTYAWLDAFEDESDPDISLYMFSSLDGAPRTTTTWLGNDGSLIPNANLEQRYALLTSTTGKRKIIPQAYYLPYDKEWYQFRWFAKLNYAAVRFDGVMSQAQSSGITWVAIGQDRRFWPEYTVDYYAVDPTDPKSLMQNLPPDQAWLMFHDVLHRTLVSDYLVPANFTLPSDFVLAPLDAGLEVSIASTTACRPRVNPASDGLYAPPDSAENHFFRGACFPSGTVLPREMTIPSFIEGFPSGVQPRYNQITRGELPWLTDIDWGY</sequence>
<reference evidence="2 3" key="1">
    <citation type="submission" date="2024-02" db="EMBL/GenBank/DDBJ databases">
        <title>Herpetosiphon gulosus NBRC 112829.</title>
        <authorList>
            <person name="Ichikawa N."/>
            <person name="Katano-Makiyama Y."/>
            <person name="Hidaka K."/>
        </authorList>
    </citation>
    <scope>NUCLEOTIDE SEQUENCE [LARGE SCALE GENOMIC DNA]</scope>
    <source>
        <strain evidence="2 3">NBRC 112829</strain>
    </source>
</reference>
<evidence type="ECO:0000313" key="3">
    <source>
        <dbReference type="Proteomes" id="UP001428290"/>
    </source>
</evidence>
<dbReference type="EMBL" id="BAABRU010000022">
    <property type="protein sequence ID" value="GAA5530734.1"/>
    <property type="molecule type" value="Genomic_DNA"/>
</dbReference>
<dbReference type="RefSeq" id="WP_345724331.1">
    <property type="nucleotide sequence ID" value="NZ_BAABRU010000022.1"/>
</dbReference>
<evidence type="ECO:0000256" key="1">
    <source>
        <dbReference type="SAM" id="MobiDB-lite"/>
    </source>
</evidence>
<feature type="region of interest" description="Disordered" evidence="1">
    <location>
        <begin position="299"/>
        <end position="326"/>
    </location>
</feature>
<keyword evidence="3" id="KW-1185">Reference proteome</keyword>
<comment type="caution">
    <text evidence="2">The sequence shown here is derived from an EMBL/GenBank/DDBJ whole genome shotgun (WGS) entry which is preliminary data.</text>
</comment>
<proteinExistence type="predicted"/>
<gene>
    <name evidence="2" type="ORF">Hgul01_04557</name>
</gene>
<protein>
    <submittedName>
        <fullName evidence="2">Uncharacterized protein</fullName>
    </submittedName>
</protein>